<dbReference type="EMBL" id="MU275966">
    <property type="protein sequence ID" value="KAI0044967.1"/>
    <property type="molecule type" value="Genomic_DNA"/>
</dbReference>
<comment type="caution">
    <text evidence="1">The sequence shown here is derived from an EMBL/GenBank/DDBJ whole genome shotgun (WGS) entry which is preliminary data.</text>
</comment>
<proteinExistence type="predicted"/>
<reference evidence="1" key="2">
    <citation type="journal article" date="2022" name="New Phytol.">
        <title>Evolutionary transition to the ectomycorrhizal habit in the genomes of a hyperdiverse lineage of mushroom-forming fungi.</title>
        <authorList>
            <person name="Looney B."/>
            <person name="Miyauchi S."/>
            <person name="Morin E."/>
            <person name="Drula E."/>
            <person name="Courty P.E."/>
            <person name="Kohler A."/>
            <person name="Kuo A."/>
            <person name="LaButti K."/>
            <person name="Pangilinan J."/>
            <person name="Lipzen A."/>
            <person name="Riley R."/>
            <person name="Andreopoulos W."/>
            <person name="He G."/>
            <person name="Johnson J."/>
            <person name="Nolan M."/>
            <person name="Tritt A."/>
            <person name="Barry K.W."/>
            <person name="Grigoriev I.V."/>
            <person name="Nagy L.G."/>
            <person name="Hibbett D."/>
            <person name="Henrissat B."/>
            <person name="Matheny P.B."/>
            <person name="Labbe J."/>
            <person name="Martin F.M."/>
        </authorList>
    </citation>
    <scope>NUCLEOTIDE SEQUENCE</scope>
    <source>
        <strain evidence="1">FP105234-sp</strain>
    </source>
</reference>
<gene>
    <name evidence="1" type="ORF">FA95DRAFT_187532</name>
</gene>
<evidence type="ECO:0000313" key="1">
    <source>
        <dbReference type="EMBL" id="KAI0044967.1"/>
    </source>
</evidence>
<dbReference type="Proteomes" id="UP000814033">
    <property type="component" value="Unassembled WGS sequence"/>
</dbReference>
<name>A0ACB8RM47_9AGAM</name>
<evidence type="ECO:0000313" key="2">
    <source>
        <dbReference type="Proteomes" id="UP000814033"/>
    </source>
</evidence>
<organism evidence="1 2">
    <name type="scientific">Auriscalpium vulgare</name>
    <dbReference type="NCBI Taxonomy" id="40419"/>
    <lineage>
        <taxon>Eukaryota</taxon>
        <taxon>Fungi</taxon>
        <taxon>Dikarya</taxon>
        <taxon>Basidiomycota</taxon>
        <taxon>Agaricomycotina</taxon>
        <taxon>Agaricomycetes</taxon>
        <taxon>Russulales</taxon>
        <taxon>Auriscalpiaceae</taxon>
        <taxon>Auriscalpium</taxon>
    </lineage>
</organism>
<keyword evidence="2" id="KW-1185">Reference proteome</keyword>
<reference evidence="1" key="1">
    <citation type="submission" date="2021-02" db="EMBL/GenBank/DDBJ databases">
        <authorList>
            <consortium name="DOE Joint Genome Institute"/>
            <person name="Ahrendt S."/>
            <person name="Looney B.P."/>
            <person name="Miyauchi S."/>
            <person name="Morin E."/>
            <person name="Drula E."/>
            <person name="Courty P.E."/>
            <person name="Chicoki N."/>
            <person name="Fauchery L."/>
            <person name="Kohler A."/>
            <person name="Kuo A."/>
            <person name="Labutti K."/>
            <person name="Pangilinan J."/>
            <person name="Lipzen A."/>
            <person name="Riley R."/>
            <person name="Andreopoulos W."/>
            <person name="He G."/>
            <person name="Johnson J."/>
            <person name="Barry K.W."/>
            <person name="Grigoriev I.V."/>
            <person name="Nagy L."/>
            <person name="Hibbett D."/>
            <person name="Henrissat B."/>
            <person name="Matheny P.B."/>
            <person name="Labbe J."/>
            <person name="Martin F."/>
        </authorList>
    </citation>
    <scope>NUCLEOTIDE SEQUENCE</scope>
    <source>
        <strain evidence="1">FP105234-sp</strain>
    </source>
</reference>
<protein>
    <submittedName>
        <fullName evidence="1">Uncharacterized protein</fullName>
    </submittedName>
</protein>
<accession>A0ACB8RM47</accession>
<sequence>MSTKPITTVSALAVTTILAMVASPDTRPQTSMRVPGLPHILDLPLELLVKSFEYLDFKSLTSLEQTCPSVLVSGP</sequence>